<dbReference type="Pfam" id="PF03007">
    <property type="entry name" value="WS_DGAT_cat"/>
    <property type="match status" value="1"/>
</dbReference>
<sequence>MATRLPVELMRTLDEKFVADWVAFQTMRPTGGLIVEGAPYRRADGTIDREAVLVLARHLVANWPALRMRVRSMPLGITTPAWVAAEPELAWHVRFIDHVEPDDVALVLGGERNGPLALDRPLWTLLVAGLPDGDVAFVPQVQHALGDGIFALRFIDQLTADAPFDPSATPAADELAPPPGAMGILREAGASWWRRQGGLGAAWREYTRKPFPRRLRRTGGRILRPRRLRRQQGMPLPHRHHAFRTLDLREVKLAARAAGCSVHDLAVAASLLAASRTDPAAETALLVPVSRRAGTTGDERNNISMTEVSLSPGSGRAEAVAQVGAQLGAFIAGDPDALARPLSAPGYTSYLPWRVRPRYAGAALVREVVLWPVLDPRHPFAVFAGSYASTFSIAVSGAPDVDVESIAADMARVVLGDDDPSAASDARAEVPA</sequence>
<comment type="caution">
    <text evidence="2">The sequence shown here is derived from an EMBL/GenBank/DDBJ whole genome shotgun (WGS) entry which is preliminary data.</text>
</comment>
<evidence type="ECO:0000313" key="3">
    <source>
        <dbReference type="Proteomes" id="UP001205337"/>
    </source>
</evidence>
<dbReference type="SUPFAM" id="SSF52777">
    <property type="entry name" value="CoA-dependent acyltransferases"/>
    <property type="match status" value="1"/>
</dbReference>
<dbReference type="RefSeq" id="WP_258796928.1">
    <property type="nucleotide sequence ID" value="NZ_JANTHX010000002.1"/>
</dbReference>
<feature type="domain" description="O-acyltransferase WSD1-like N-terminal" evidence="1">
    <location>
        <begin position="49"/>
        <end position="265"/>
    </location>
</feature>
<keyword evidence="3" id="KW-1185">Reference proteome</keyword>
<accession>A0ABT1ZBJ1</accession>
<dbReference type="Gene3D" id="3.30.559.10">
    <property type="entry name" value="Chloramphenicol acetyltransferase-like domain"/>
    <property type="match status" value="1"/>
</dbReference>
<reference evidence="2 3" key="1">
    <citation type="submission" date="2022-08" db="EMBL/GenBank/DDBJ databases">
        <authorList>
            <person name="Li F."/>
        </authorList>
    </citation>
    <scope>NUCLEOTIDE SEQUENCE [LARGE SCALE GENOMIC DNA]</scope>
    <source>
        <strain evidence="2 3">10F1B-8-1</strain>
    </source>
</reference>
<evidence type="ECO:0000313" key="2">
    <source>
        <dbReference type="EMBL" id="MCS0498054.1"/>
    </source>
</evidence>
<organism evidence="2 3">
    <name type="scientific">Protaetiibacter mangrovi</name>
    <dbReference type="NCBI Taxonomy" id="2970926"/>
    <lineage>
        <taxon>Bacteria</taxon>
        <taxon>Bacillati</taxon>
        <taxon>Actinomycetota</taxon>
        <taxon>Actinomycetes</taxon>
        <taxon>Micrococcales</taxon>
        <taxon>Microbacteriaceae</taxon>
        <taxon>Protaetiibacter</taxon>
    </lineage>
</organism>
<dbReference type="InterPro" id="IPR004255">
    <property type="entry name" value="O-acyltransferase_WSD1_N"/>
</dbReference>
<dbReference type="EMBL" id="JANTHX010000002">
    <property type="protein sequence ID" value="MCS0498054.1"/>
    <property type="molecule type" value="Genomic_DNA"/>
</dbReference>
<protein>
    <submittedName>
        <fullName evidence="2">Wax ester/triacylglycerol synthase family O-acyltransferase</fullName>
    </submittedName>
</protein>
<evidence type="ECO:0000259" key="1">
    <source>
        <dbReference type="Pfam" id="PF03007"/>
    </source>
</evidence>
<gene>
    <name evidence="2" type="ORF">NUH29_00620</name>
</gene>
<name>A0ABT1ZBJ1_9MICO</name>
<dbReference type="InterPro" id="IPR023213">
    <property type="entry name" value="CAT-like_dom_sf"/>
</dbReference>
<dbReference type="Proteomes" id="UP001205337">
    <property type="component" value="Unassembled WGS sequence"/>
</dbReference>
<proteinExistence type="predicted"/>